<reference evidence="2 3" key="1">
    <citation type="journal article" date="2023" name="Int. J. Syst. Evol. Microbiol.">
        <title>Lactiplantibacillus brownii sp. nov., a novel psychrotolerant species isolated from sauerkraut.</title>
        <authorList>
            <person name="Heng Y.C."/>
            <person name="Silvaraju S."/>
            <person name="Lee J.K.Y."/>
            <person name="Kittelmann S."/>
        </authorList>
    </citation>
    <scope>NUCLEOTIDE SEQUENCE [LARGE SCALE GENOMIC DNA]</scope>
    <source>
        <strain evidence="2 3">WILCCON 0030</strain>
    </source>
</reference>
<keyword evidence="2" id="KW-0378">Hydrolase</keyword>
<dbReference type="EMBL" id="JAVCWF010000001">
    <property type="protein sequence ID" value="MDQ7938058.1"/>
    <property type="molecule type" value="Genomic_DNA"/>
</dbReference>
<evidence type="ECO:0000313" key="3">
    <source>
        <dbReference type="Proteomes" id="UP001227831"/>
    </source>
</evidence>
<dbReference type="InterPro" id="IPR026893">
    <property type="entry name" value="Tyr/Ser_Pase_IphP-type"/>
</dbReference>
<keyword evidence="3" id="KW-1185">Reference proteome</keyword>
<gene>
    <name evidence="2" type="ORF">RA086_10595</name>
</gene>
<name>A0ABU1ACF8_9LACO</name>
<dbReference type="InterPro" id="IPR029021">
    <property type="entry name" value="Prot-tyrosine_phosphatase-like"/>
</dbReference>
<dbReference type="Pfam" id="PF13350">
    <property type="entry name" value="Y_phosphatase3"/>
    <property type="match status" value="1"/>
</dbReference>
<dbReference type="InterPro" id="IPR016130">
    <property type="entry name" value="Tyr_Pase_AS"/>
</dbReference>
<organism evidence="2 3">
    <name type="scientific">Lactiplantibacillus brownii</name>
    <dbReference type="NCBI Taxonomy" id="3069269"/>
    <lineage>
        <taxon>Bacteria</taxon>
        <taxon>Bacillati</taxon>
        <taxon>Bacillota</taxon>
        <taxon>Bacilli</taxon>
        <taxon>Lactobacillales</taxon>
        <taxon>Lactobacillaceae</taxon>
        <taxon>Lactiplantibacillus</taxon>
    </lineage>
</organism>
<accession>A0ABU1ACF8</accession>
<dbReference type="SUPFAM" id="SSF52799">
    <property type="entry name" value="(Phosphotyrosine protein) phosphatases II"/>
    <property type="match status" value="1"/>
</dbReference>
<comment type="similarity">
    <text evidence="1">Belongs to the protein-tyrosine phosphatase family.</text>
</comment>
<dbReference type="GO" id="GO:0004725">
    <property type="term" value="F:protein tyrosine phosphatase activity"/>
    <property type="evidence" value="ECO:0007669"/>
    <property type="project" value="UniProtKB-EC"/>
</dbReference>
<dbReference type="PANTHER" id="PTHR31126">
    <property type="entry name" value="TYROSINE-PROTEIN PHOSPHATASE"/>
    <property type="match status" value="1"/>
</dbReference>
<protein>
    <submittedName>
        <fullName evidence="2">Tyrosine-protein phosphatase</fullName>
        <ecNumber evidence="2">3.1.3.48</ecNumber>
    </submittedName>
</protein>
<dbReference type="PROSITE" id="PS00383">
    <property type="entry name" value="TYR_PHOSPHATASE_1"/>
    <property type="match status" value="1"/>
</dbReference>
<dbReference type="Proteomes" id="UP001227831">
    <property type="component" value="Unassembled WGS sequence"/>
</dbReference>
<evidence type="ECO:0000313" key="2">
    <source>
        <dbReference type="EMBL" id="MDQ7938058.1"/>
    </source>
</evidence>
<dbReference type="Gene3D" id="3.90.190.10">
    <property type="entry name" value="Protein tyrosine phosphatase superfamily"/>
    <property type="match status" value="1"/>
</dbReference>
<sequence length="263" mass="29902">MANERLLPIQKGFNFRELGGYATKDGHHIKWHKLIRSGGLDRLTQADLKFLNDYGVRYDIDFRSPQEVLDSPDRVPGNAKYLYAPVFNVDETKNSDGTDKMAADLEHHPDSGYRHMLKVYRLVVNEHHAKIEYRRFFDILLANDQPDESLLFHCTAGKDRTGMGAVYLLTALGVDLETIRQDYMLTNSASAGRITSAVSDAKQQGASPATIESIRALWSVDDDYLDAALSEIKHQSGNIEHYLRTELKLTKTEITRLRELYLD</sequence>
<evidence type="ECO:0000256" key="1">
    <source>
        <dbReference type="ARBA" id="ARBA00009580"/>
    </source>
</evidence>
<dbReference type="RefSeq" id="WP_308703761.1">
    <property type="nucleotide sequence ID" value="NZ_AP027463.1"/>
</dbReference>
<dbReference type="PANTHER" id="PTHR31126:SF1">
    <property type="entry name" value="TYROSINE SPECIFIC PROTEIN PHOSPHATASES DOMAIN-CONTAINING PROTEIN"/>
    <property type="match status" value="1"/>
</dbReference>
<proteinExistence type="inferred from homology"/>
<dbReference type="EC" id="3.1.3.48" evidence="2"/>
<comment type="caution">
    <text evidence="2">The sequence shown here is derived from an EMBL/GenBank/DDBJ whole genome shotgun (WGS) entry which is preliminary data.</text>
</comment>